<name>A0AC60PZ01_IXOPE</name>
<dbReference type="Proteomes" id="UP000805193">
    <property type="component" value="Unassembled WGS sequence"/>
</dbReference>
<reference evidence="1 2" key="1">
    <citation type="journal article" date="2020" name="Cell">
        <title>Large-Scale Comparative Analyses of Tick Genomes Elucidate Their Genetic Diversity and Vector Capacities.</title>
        <authorList>
            <consortium name="Tick Genome and Microbiome Consortium (TIGMIC)"/>
            <person name="Jia N."/>
            <person name="Wang J."/>
            <person name="Shi W."/>
            <person name="Du L."/>
            <person name="Sun Y."/>
            <person name="Zhan W."/>
            <person name="Jiang J.F."/>
            <person name="Wang Q."/>
            <person name="Zhang B."/>
            <person name="Ji P."/>
            <person name="Bell-Sakyi L."/>
            <person name="Cui X.M."/>
            <person name="Yuan T.T."/>
            <person name="Jiang B.G."/>
            <person name="Yang W.F."/>
            <person name="Lam T.T."/>
            <person name="Chang Q.C."/>
            <person name="Ding S.J."/>
            <person name="Wang X.J."/>
            <person name="Zhu J.G."/>
            <person name="Ruan X.D."/>
            <person name="Zhao L."/>
            <person name="Wei J.T."/>
            <person name="Ye R.Z."/>
            <person name="Que T.C."/>
            <person name="Du C.H."/>
            <person name="Zhou Y.H."/>
            <person name="Cheng J.X."/>
            <person name="Dai P.F."/>
            <person name="Guo W.B."/>
            <person name="Han X.H."/>
            <person name="Huang E.J."/>
            <person name="Li L.F."/>
            <person name="Wei W."/>
            <person name="Gao Y.C."/>
            <person name="Liu J.Z."/>
            <person name="Shao H.Z."/>
            <person name="Wang X."/>
            <person name="Wang C.C."/>
            <person name="Yang T.C."/>
            <person name="Huo Q.B."/>
            <person name="Li W."/>
            <person name="Chen H.Y."/>
            <person name="Chen S.E."/>
            <person name="Zhou L.G."/>
            <person name="Ni X.B."/>
            <person name="Tian J.H."/>
            <person name="Sheng Y."/>
            <person name="Liu T."/>
            <person name="Pan Y.S."/>
            <person name="Xia L.Y."/>
            <person name="Li J."/>
            <person name="Zhao F."/>
            <person name="Cao W.C."/>
        </authorList>
    </citation>
    <scope>NUCLEOTIDE SEQUENCE [LARGE SCALE GENOMIC DNA]</scope>
    <source>
        <strain evidence="1">Iper-2018</strain>
    </source>
</reference>
<evidence type="ECO:0000313" key="2">
    <source>
        <dbReference type="Proteomes" id="UP000805193"/>
    </source>
</evidence>
<evidence type="ECO:0000313" key="1">
    <source>
        <dbReference type="EMBL" id="KAG0426525.1"/>
    </source>
</evidence>
<dbReference type="EMBL" id="JABSTQ010009709">
    <property type="protein sequence ID" value="KAG0426525.1"/>
    <property type="molecule type" value="Genomic_DNA"/>
</dbReference>
<comment type="caution">
    <text evidence="1">The sequence shown here is derived from an EMBL/GenBank/DDBJ whole genome shotgun (WGS) entry which is preliminary data.</text>
</comment>
<keyword evidence="2" id="KW-1185">Reference proteome</keyword>
<proteinExistence type="predicted"/>
<accession>A0AC60PZ01</accession>
<protein>
    <submittedName>
        <fullName evidence="1">Uncharacterized protein</fullName>
    </submittedName>
</protein>
<gene>
    <name evidence="1" type="ORF">HPB47_026356</name>
</gene>
<sequence>MKDSVLSMLLVVLLPDCRAARAVPPSCTKVSLNPKKKKQRKKKENADLRTLAIWLRCGGGEVQQEAMEEDRETLEDLREYTLRKRTSCNGVLTPHQDLPCDLRPEAESQPLQEVPADVRRQLDLNQSERTAGEETSRRKVLPQLFLVKFQCCKCNYGQGPFVQSRNQELKPASGPECESLGPFTFTGKLAVPPVWRRGGVVRDWAVVCIGPILRKTIFRDVE</sequence>
<organism evidence="1 2">
    <name type="scientific">Ixodes persulcatus</name>
    <name type="common">Taiga tick</name>
    <dbReference type="NCBI Taxonomy" id="34615"/>
    <lineage>
        <taxon>Eukaryota</taxon>
        <taxon>Metazoa</taxon>
        <taxon>Ecdysozoa</taxon>
        <taxon>Arthropoda</taxon>
        <taxon>Chelicerata</taxon>
        <taxon>Arachnida</taxon>
        <taxon>Acari</taxon>
        <taxon>Parasitiformes</taxon>
        <taxon>Ixodida</taxon>
        <taxon>Ixodoidea</taxon>
        <taxon>Ixodidae</taxon>
        <taxon>Ixodinae</taxon>
        <taxon>Ixodes</taxon>
    </lineage>
</organism>